<dbReference type="RefSeq" id="WP_087148309.1">
    <property type="nucleotide sequence ID" value="NZ_FUKJ01000430.1"/>
</dbReference>
<dbReference type="GO" id="GO:0005737">
    <property type="term" value="C:cytoplasm"/>
    <property type="evidence" value="ECO:0007669"/>
    <property type="project" value="UniProtKB-SubCell"/>
</dbReference>
<dbReference type="HAMAP" id="MF_00688">
    <property type="entry name" value="Leu_Phe_trans"/>
    <property type="match status" value="1"/>
</dbReference>
<dbReference type="EC" id="2.3.2.6" evidence="10 15"/>
<dbReference type="EMBL" id="FUKJ01000430">
    <property type="protein sequence ID" value="SJM95628.1"/>
    <property type="molecule type" value="Genomic_DNA"/>
</dbReference>
<evidence type="ECO:0000313" key="16">
    <source>
        <dbReference type="EMBL" id="SJM95628.1"/>
    </source>
</evidence>
<comment type="catalytic activity">
    <reaction evidence="6 15">
        <text>N-terminal L-arginyl-[protein] + L-leucyl-tRNA(Leu) = N-terminal L-leucyl-L-arginyl-[protein] + tRNA(Leu) + H(+)</text>
        <dbReference type="Rhea" id="RHEA:50416"/>
        <dbReference type="Rhea" id="RHEA-COMP:9613"/>
        <dbReference type="Rhea" id="RHEA-COMP:9622"/>
        <dbReference type="Rhea" id="RHEA-COMP:12672"/>
        <dbReference type="Rhea" id="RHEA-COMP:12673"/>
        <dbReference type="ChEBI" id="CHEBI:15378"/>
        <dbReference type="ChEBI" id="CHEBI:64719"/>
        <dbReference type="ChEBI" id="CHEBI:78442"/>
        <dbReference type="ChEBI" id="CHEBI:78494"/>
        <dbReference type="ChEBI" id="CHEBI:133044"/>
        <dbReference type="EC" id="2.3.2.6"/>
    </reaction>
</comment>
<dbReference type="GO" id="GO:0008914">
    <property type="term" value="F:leucyl-tRNA--protein transferase activity"/>
    <property type="evidence" value="ECO:0007669"/>
    <property type="project" value="UniProtKB-UniRule"/>
</dbReference>
<comment type="similarity">
    <text evidence="9 15">Belongs to the L/F-transferase family.</text>
</comment>
<dbReference type="InterPro" id="IPR042221">
    <property type="entry name" value="Leu/Phe-tRNA_Trfase_N"/>
</dbReference>
<comment type="function">
    <text evidence="8 15">Functions in the N-end rule pathway of protein degradation where it conjugates Leu, Phe and, less efficiently, Met from aminoacyl-tRNAs to the N-termini of proteins containing an N-terminal arginine or lysine.</text>
</comment>
<evidence type="ECO:0000256" key="2">
    <source>
        <dbReference type="ARBA" id="ARBA00022490"/>
    </source>
</evidence>
<evidence type="ECO:0000256" key="3">
    <source>
        <dbReference type="ARBA" id="ARBA00022679"/>
    </source>
</evidence>
<evidence type="ECO:0000256" key="4">
    <source>
        <dbReference type="ARBA" id="ARBA00023315"/>
    </source>
</evidence>
<dbReference type="Proteomes" id="UP000195442">
    <property type="component" value="Unassembled WGS sequence"/>
</dbReference>
<comment type="subcellular location">
    <subcellularLocation>
        <location evidence="1 15">Cytoplasm</location>
    </subcellularLocation>
</comment>
<keyword evidence="4 15" id="KW-0012">Acyltransferase</keyword>
<organism evidence="16 17">
    <name type="scientific">Crenothrix polyspora</name>
    <dbReference type="NCBI Taxonomy" id="360316"/>
    <lineage>
        <taxon>Bacteria</taxon>
        <taxon>Pseudomonadati</taxon>
        <taxon>Pseudomonadota</taxon>
        <taxon>Gammaproteobacteria</taxon>
        <taxon>Methylococcales</taxon>
        <taxon>Crenotrichaceae</taxon>
        <taxon>Crenothrix</taxon>
    </lineage>
</organism>
<evidence type="ECO:0000256" key="10">
    <source>
        <dbReference type="ARBA" id="ARBA00066767"/>
    </source>
</evidence>
<dbReference type="Gene3D" id="3.40.630.70">
    <property type="entry name" value="Leucyl/phenylalanyl-tRNA-protein transferase, C-terminal domain"/>
    <property type="match status" value="1"/>
</dbReference>
<evidence type="ECO:0000256" key="1">
    <source>
        <dbReference type="ARBA" id="ARBA00004496"/>
    </source>
</evidence>
<evidence type="ECO:0000256" key="12">
    <source>
        <dbReference type="ARBA" id="ARBA00077136"/>
    </source>
</evidence>
<name>A0A1R4HHA4_9GAMM</name>
<dbReference type="FunFam" id="3.40.630.70:FF:000001">
    <property type="entry name" value="Leucyl/phenylalanyl-tRNA--protein transferase"/>
    <property type="match status" value="1"/>
</dbReference>
<evidence type="ECO:0000256" key="14">
    <source>
        <dbReference type="ARBA" id="ARBA00083640"/>
    </source>
</evidence>
<dbReference type="InterPro" id="IPR042203">
    <property type="entry name" value="Leu/Phe-tRNA_Trfase_C"/>
</dbReference>
<dbReference type="GO" id="GO:0030163">
    <property type="term" value="P:protein catabolic process"/>
    <property type="evidence" value="ECO:0007669"/>
    <property type="project" value="UniProtKB-UniRule"/>
</dbReference>
<accession>A0A1R4HHA4</accession>
<dbReference type="NCBIfam" id="TIGR00667">
    <property type="entry name" value="aat"/>
    <property type="match status" value="1"/>
</dbReference>
<keyword evidence="3 15" id="KW-0808">Transferase</keyword>
<evidence type="ECO:0000256" key="11">
    <source>
        <dbReference type="ARBA" id="ARBA00074372"/>
    </source>
</evidence>
<dbReference type="PANTHER" id="PTHR30098:SF2">
    <property type="entry name" value="LEUCYL_PHENYLALANYL-TRNA--PROTEIN TRANSFERASE"/>
    <property type="match status" value="1"/>
</dbReference>
<dbReference type="AlphaFoldDB" id="A0A1R4HHA4"/>
<dbReference type="PANTHER" id="PTHR30098">
    <property type="entry name" value="LEUCYL/PHENYLALANYL-TRNA--PROTEIN TRANSFERASE"/>
    <property type="match status" value="1"/>
</dbReference>
<proteinExistence type="inferred from homology"/>
<keyword evidence="17" id="KW-1185">Reference proteome</keyword>
<reference evidence="17" key="1">
    <citation type="submission" date="2017-02" db="EMBL/GenBank/DDBJ databases">
        <authorList>
            <person name="Daims H."/>
        </authorList>
    </citation>
    <scope>NUCLEOTIDE SEQUENCE [LARGE SCALE GENOMIC DNA]</scope>
</reference>
<gene>
    <name evidence="15 16" type="primary">aat</name>
    <name evidence="16" type="ORF">CRENPOLYSF2_650006</name>
</gene>
<evidence type="ECO:0000256" key="8">
    <source>
        <dbReference type="ARBA" id="ARBA00054043"/>
    </source>
</evidence>
<comment type="catalytic activity">
    <reaction evidence="7 15">
        <text>N-terminal L-lysyl-[protein] + L-leucyl-tRNA(Leu) = N-terminal L-leucyl-L-lysyl-[protein] + tRNA(Leu) + H(+)</text>
        <dbReference type="Rhea" id="RHEA:12340"/>
        <dbReference type="Rhea" id="RHEA-COMP:9613"/>
        <dbReference type="Rhea" id="RHEA-COMP:9622"/>
        <dbReference type="Rhea" id="RHEA-COMP:12670"/>
        <dbReference type="Rhea" id="RHEA-COMP:12671"/>
        <dbReference type="ChEBI" id="CHEBI:15378"/>
        <dbReference type="ChEBI" id="CHEBI:65249"/>
        <dbReference type="ChEBI" id="CHEBI:78442"/>
        <dbReference type="ChEBI" id="CHEBI:78494"/>
        <dbReference type="ChEBI" id="CHEBI:133043"/>
        <dbReference type="EC" id="2.3.2.6"/>
    </reaction>
</comment>
<evidence type="ECO:0000256" key="15">
    <source>
        <dbReference type="HAMAP-Rule" id="MF_00688"/>
    </source>
</evidence>
<sequence>MPLTVLDANNPEQEFPTLNKALSVPDGLLAIGGCLSKKRLLNAYRHGVFPWFNPDDPILWWSPDPRLVLFPHQLIISRSLKKTLRKAVFSVSFDQAFDDVINACAEPRQQSTGTWITSEMNHAYRELHQLGMAHSVEAWRDGKLVGGLYGVAIGQVFFGESMFHTQTDASKVAFVCMVQHLKDWDYQMIDCQVHTDHLASLGAEEIKRDEFKKLLTHYCDAPVQSNAWQNR</sequence>
<comment type="catalytic activity">
    <reaction evidence="5 15">
        <text>L-phenylalanyl-tRNA(Phe) + an N-terminal L-alpha-aminoacyl-[protein] = an N-terminal L-phenylalanyl-L-alpha-aminoacyl-[protein] + tRNA(Phe)</text>
        <dbReference type="Rhea" id="RHEA:43632"/>
        <dbReference type="Rhea" id="RHEA-COMP:9668"/>
        <dbReference type="Rhea" id="RHEA-COMP:9699"/>
        <dbReference type="Rhea" id="RHEA-COMP:10636"/>
        <dbReference type="Rhea" id="RHEA-COMP:10637"/>
        <dbReference type="ChEBI" id="CHEBI:78442"/>
        <dbReference type="ChEBI" id="CHEBI:78531"/>
        <dbReference type="ChEBI" id="CHEBI:78597"/>
        <dbReference type="ChEBI" id="CHEBI:83561"/>
        <dbReference type="EC" id="2.3.2.6"/>
    </reaction>
</comment>
<dbReference type="Gene3D" id="3.30.70.3550">
    <property type="entry name" value="Leucyl/phenylalanyl-tRNA-protein transferase, N-terminal domain"/>
    <property type="match status" value="1"/>
</dbReference>
<dbReference type="SUPFAM" id="SSF55729">
    <property type="entry name" value="Acyl-CoA N-acyltransferases (Nat)"/>
    <property type="match status" value="1"/>
</dbReference>
<evidence type="ECO:0000256" key="13">
    <source>
        <dbReference type="ARBA" id="ARBA00077165"/>
    </source>
</evidence>
<dbReference type="InterPro" id="IPR004616">
    <property type="entry name" value="Leu/Phe-tRNA_Trfase"/>
</dbReference>
<dbReference type="InterPro" id="IPR016181">
    <property type="entry name" value="Acyl_CoA_acyltransferase"/>
</dbReference>
<evidence type="ECO:0000313" key="17">
    <source>
        <dbReference type="Proteomes" id="UP000195442"/>
    </source>
</evidence>
<dbReference type="FunFam" id="3.30.70.3550:FF:000001">
    <property type="entry name" value="Leucyl/phenylalanyl-tRNA--protein transferase"/>
    <property type="match status" value="1"/>
</dbReference>
<protein>
    <recommendedName>
        <fullName evidence="11 15">Leucyl/phenylalanyl-tRNA--protein transferase</fullName>
        <ecNumber evidence="10 15">2.3.2.6</ecNumber>
    </recommendedName>
    <alternativeName>
        <fullName evidence="12 15">L/F-transferase</fullName>
    </alternativeName>
    <alternativeName>
        <fullName evidence="13 15">Leucyltransferase</fullName>
    </alternativeName>
    <alternativeName>
        <fullName evidence="14 15">Phenyalanyltransferase</fullName>
    </alternativeName>
</protein>
<dbReference type="Pfam" id="PF03588">
    <property type="entry name" value="Leu_Phe_trans"/>
    <property type="match status" value="1"/>
</dbReference>
<dbReference type="OrthoDB" id="9790282at2"/>
<keyword evidence="2 15" id="KW-0963">Cytoplasm</keyword>
<evidence type="ECO:0000256" key="6">
    <source>
        <dbReference type="ARBA" id="ARBA00050652"/>
    </source>
</evidence>
<evidence type="ECO:0000256" key="9">
    <source>
        <dbReference type="ARBA" id="ARBA00061535"/>
    </source>
</evidence>
<evidence type="ECO:0000256" key="7">
    <source>
        <dbReference type="ARBA" id="ARBA00051538"/>
    </source>
</evidence>
<evidence type="ECO:0000256" key="5">
    <source>
        <dbReference type="ARBA" id="ARBA00050607"/>
    </source>
</evidence>